<dbReference type="PANTHER" id="PTHR43884">
    <property type="entry name" value="ACYL-COA DEHYDROGENASE"/>
    <property type="match status" value="1"/>
</dbReference>
<evidence type="ECO:0000256" key="1">
    <source>
        <dbReference type="ARBA" id="ARBA00001974"/>
    </source>
</evidence>
<reference evidence="8" key="1">
    <citation type="submission" date="2019-09" db="EMBL/GenBank/DDBJ databases">
        <authorList>
            <person name="Teo W.F.A."/>
            <person name="Duangmal K."/>
        </authorList>
    </citation>
    <scope>NUCLEOTIDE SEQUENCE [LARGE SCALE GENOMIC DNA]</scope>
    <source>
        <strain evidence="8">K81G1</strain>
    </source>
</reference>
<evidence type="ECO:0000313" key="8">
    <source>
        <dbReference type="EMBL" id="KAA9164493.1"/>
    </source>
</evidence>
<dbReference type="Gene3D" id="2.40.110.10">
    <property type="entry name" value="Butyryl-CoA Dehydrogenase, subunit A, domain 2"/>
    <property type="match status" value="1"/>
</dbReference>
<evidence type="ECO:0000256" key="3">
    <source>
        <dbReference type="ARBA" id="ARBA00022630"/>
    </source>
</evidence>
<dbReference type="Proteomes" id="UP000319769">
    <property type="component" value="Unassembled WGS sequence"/>
</dbReference>
<comment type="caution">
    <text evidence="8">The sequence shown here is derived from an EMBL/GenBank/DDBJ whole genome shotgun (WGS) entry which is preliminary data.</text>
</comment>
<gene>
    <name evidence="8" type="ORF">FPZ12_007845</name>
</gene>
<dbReference type="Gene3D" id="1.20.140.10">
    <property type="entry name" value="Butyryl-CoA Dehydrogenase, subunit A, domain 3"/>
    <property type="match status" value="1"/>
</dbReference>
<dbReference type="InterPro" id="IPR037069">
    <property type="entry name" value="AcylCoA_DH/ox_N_sf"/>
</dbReference>
<organism evidence="8 9">
    <name type="scientific">Amycolatopsis acidicola</name>
    <dbReference type="NCBI Taxonomy" id="2596893"/>
    <lineage>
        <taxon>Bacteria</taxon>
        <taxon>Bacillati</taxon>
        <taxon>Actinomycetota</taxon>
        <taxon>Actinomycetes</taxon>
        <taxon>Pseudonocardiales</taxon>
        <taxon>Pseudonocardiaceae</taxon>
        <taxon>Amycolatopsis</taxon>
    </lineage>
</organism>
<sequence length="352" mass="37304">MRWTLTEDQDLFRDSFRGWLERFASGEAVRGWLDAGDPAPFERRFVEEGWFSVGTRESQGGQGGGLLELALASEQLGRAAAPSSAWLASVLAAPVLPAEVAESCFGEGEFVALAVSAGKPIDTSGPVVAEGGVLTGRVPLVLAADRASRFVVPARTEDGVRLFLVENAARTERALLDRSRSVADVVFDGVPGTELAVDAETGLARIALRAAVLVAADSLGAAERMLELAVEYSKQRQQFGVPIGSFQAVKHAAASMLVTVESARSLVYYAAAAVEQEHEDYVPHAAAAKAQVCAAAVRAADSALTVHGAIGYTWEHDLQLFYKRAKLDASLFGTPAAWNERLASELPLLPAA</sequence>
<evidence type="ECO:0000259" key="7">
    <source>
        <dbReference type="Pfam" id="PF02771"/>
    </source>
</evidence>
<keyword evidence="5" id="KW-0560">Oxidoreductase</keyword>
<dbReference type="InterPro" id="IPR009075">
    <property type="entry name" value="AcylCo_DH/oxidase_C"/>
</dbReference>
<evidence type="ECO:0000256" key="2">
    <source>
        <dbReference type="ARBA" id="ARBA00009347"/>
    </source>
</evidence>
<dbReference type="PANTHER" id="PTHR43884:SF20">
    <property type="entry name" value="ACYL-COA DEHYDROGENASE FADE28"/>
    <property type="match status" value="1"/>
</dbReference>
<dbReference type="Gene3D" id="1.10.540.10">
    <property type="entry name" value="Acyl-CoA dehydrogenase/oxidase, N-terminal domain"/>
    <property type="match status" value="1"/>
</dbReference>
<evidence type="ECO:0000259" key="6">
    <source>
        <dbReference type="Pfam" id="PF00441"/>
    </source>
</evidence>
<dbReference type="Pfam" id="PF02771">
    <property type="entry name" value="Acyl-CoA_dh_N"/>
    <property type="match status" value="1"/>
</dbReference>
<evidence type="ECO:0000256" key="5">
    <source>
        <dbReference type="ARBA" id="ARBA00023002"/>
    </source>
</evidence>
<evidence type="ECO:0000256" key="4">
    <source>
        <dbReference type="ARBA" id="ARBA00022827"/>
    </source>
</evidence>
<dbReference type="Pfam" id="PF00441">
    <property type="entry name" value="Acyl-CoA_dh_1"/>
    <property type="match status" value="1"/>
</dbReference>
<dbReference type="GO" id="GO:0050660">
    <property type="term" value="F:flavin adenine dinucleotide binding"/>
    <property type="evidence" value="ECO:0007669"/>
    <property type="project" value="InterPro"/>
</dbReference>
<dbReference type="SUPFAM" id="SSF56645">
    <property type="entry name" value="Acyl-CoA dehydrogenase NM domain-like"/>
    <property type="match status" value="1"/>
</dbReference>
<proteinExistence type="inferred from homology"/>
<feature type="domain" description="Acyl-CoA dehydrogenase/oxidase N-terminal" evidence="7">
    <location>
        <begin position="6"/>
        <end position="93"/>
    </location>
</feature>
<dbReference type="InterPro" id="IPR036250">
    <property type="entry name" value="AcylCo_DH-like_C"/>
</dbReference>
<keyword evidence="4" id="KW-0274">FAD</keyword>
<feature type="domain" description="Acyl-CoA dehydrogenase/oxidase C-terminal" evidence="6">
    <location>
        <begin position="212"/>
        <end position="334"/>
    </location>
</feature>
<dbReference type="InterPro" id="IPR013786">
    <property type="entry name" value="AcylCoA_DH/ox_N"/>
</dbReference>
<comment type="similarity">
    <text evidence="2">Belongs to the acyl-CoA dehydrogenase family.</text>
</comment>
<name>A0A5N0VGH0_9PSEU</name>
<comment type="cofactor">
    <cofactor evidence="1">
        <name>FAD</name>
        <dbReference type="ChEBI" id="CHEBI:57692"/>
    </cofactor>
</comment>
<keyword evidence="3" id="KW-0285">Flavoprotein</keyword>
<dbReference type="OrthoDB" id="7328575at2"/>
<accession>A0A5N0VGH0</accession>
<dbReference type="AlphaFoldDB" id="A0A5N0VGH0"/>
<dbReference type="GO" id="GO:0003995">
    <property type="term" value="F:acyl-CoA dehydrogenase activity"/>
    <property type="evidence" value="ECO:0007669"/>
    <property type="project" value="TreeGrafter"/>
</dbReference>
<dbReference type="RefSeq" id="WP_144757526.1">
    <property type="nucleotide sequence ID" value="NZ_VMNW02000007.1"/>
</dbReference>
<protein>
    <submittedName>
        <fullName evidence="8">Acyl-CoA dehydrogenase</fullName>
    </submittedName>
</protein>
<dbReference type="InterPro" id="IPR009100">
    <property type="entry name" value="AcylCoA_DH/oxidase_NM_dom_sf"/>
</dbReference>
<dbReference type="SUPFAM" id="SSF47203">
    <property type="entry name" value="Acyl-CoA dehydrogenase C-terminal domain-like"/>
    <property type="match status" value="1"/>
</dbReference>
<keyword evidence="9" id="KW-1185">Reference proteome</keyword>
<evidence type="ECO:0000313" key="9">
    <source>
        <dbReference type="Proteomes" id="UP000319769"/>
    </source>
</evidence>
<dbReference type="EMBL" id="VMNW02000007">
    <property type="protein sequence ID" value="KAA9164493.1"/>
    <property type="molecule type" value="Genomic_DNA"/>
</dbReference>
<dbReference type="InterPro" id="IPR046373">
    <property type="entry name" value="Acyl-CoA_Oxase/DH_mid-dom_sf"/>
</dbReference>